<evidence type="ECO:0000256" key="3">
    <source>
        <dbReference type="ARBA" id="ARBA00022827"/>
    </source>
</evidence>
<keyword evidence="3" id="KW-0274">FAD</keyword>
<feature type="chain" id="PRO_5030708898" description="FAD-binding domain-containing protein" evidence="6">
    <location>
        <begin position="26"/>
        <end position="559"/>
    </location>
</feature>
<proteinExistence type="predicted"/>
<keyword evidence="4" id="KW-0560">Oxidoreductase</keyword>
<keyword evidence="2" id="KW-0285">Flavoprotein</keyword>
<feature type="domain" description="FAD-binding" evidence="7">
    <location>
        <begin position="77"/>
        <end position="431"/>
    </location>
</feature>
<evidence type="ECO:0000256" key="1">
    <source>
        <dbReference type="ARBA" id="ARBA00001974"/>
    </source>
</evidence>
<accession>A0A7S2N2X9</accession>
<dbReference type="GO" id="GO:0071949">
    <property type="term" value="F:FAD binding"/>
    <property type="evidence" value="ECO:0007669"/>
    <property type="project" value="InterPro"/>
</dbReference>
<gene>
    <name evidence="8" type="ORF">HTAM1171_LOCUS11630</name>
</gene>
<evidence type="ECO:0000256" key="4">
    <source>
        <dbReference type="ARBA" id="ARBA00023002"/>
    </source>
</evidence>
<comment type="cofactor">
    <cofactor evidence="1">
        <name>FAD</name>
        <dbReference type="ChEBI" id="CHEBI:57692"/>
    </cofactor>
</comment>
<dbReference type="InterPro" id="IPR036188">
    <property type="entry name" value="FAD/NAD-bd_sf"/>
</dbReference>
<organism evidence="8">
    <name type="scientific">Helicotheca tamesis</name>
    <dbReference type="NCBI Taxonomy" id="374047"/>
    <lineage>
        <taxon>Eukaryota</taxon>
        <taxon>Sar</taxon>
        <taxon>Stramenopiles</taxon>
        <taxon>Ochrophyta</taxon>
        <taxon>Bacillariophyta</taxon>
        <taxon>Mediophyceae</taxon>
        <taxon>Lithodesmiophycidae</taxon>
        <taxon>Lithodesmiales</taxon>
        <taxon>Lithodesmiaceae</taxon>
        <taxon>Helicotheca</taxon>
    </lineage>
</organism>
<dbReference type="GO" id="GO:0016491">
    <property type="term" value="F:oxidoreductase activity"/>
    <property type="evidence" value="ECO:0007669"/>
    <property type="project" value="UniProtKB-KW"/>
</dbReference>
<evidence type="ECO:0000313" key="8">
    <source>
        <dbReference type="EMBL" id="CAD9516866.1"/>
    </source>
</evidence>
<dbReference type="Pfam" id="PF01494">
    <property type="entry name" value="FAD_binding_3"/>
    <property type="match status" value="1"/>
</dbReference>
<keyword evidence="5" id="KW-1133">Transmembrane helix</keyword>
<dbReference type="Gene3D" id="3.50.50.60">
    <property type="entry name" value="FAD/NAD(P)-binding domain"/>
    <property type="match status" value="1"/>
</dbReference>
<evidence type="ECO:0000256" key="6">
    <source>
        <dbReference type="SAM" id="SignalP"/>
    </source>
</evidence>
<sequence>MTSTSMARVAAAVWTAWACVGSTSAFGTPSLSARKGVNFATSFGTTSSTSTSTLSMSSMAMPTTTTADEISAENPLRVIIAGAGVGGLALANSLSKHDHIAVTVLERTDEFKRFGGPIQLASNALKIINEMDSDVFTKIMDKFTFTGDKQNGIKDGIRNEWYAKFDLASPAESRGMPYTGVIERPDLQDIYLKALPKGVVQNGDGVVGYKTAADGTITATMESGKEVEGDVLIGADGIWSSVRATMRNEPVRGDESGVSYSGYTVFAGELTYDSFDNGEVGYKVYIGPGQYFVITDIGNGRYQWYAFLARAPGSAEKEEKPDGSSMYLQNIFEGWSPDIHHILKATQENEIEQRDLYDRPPSVVKPWTDGNVALLGDSVHAMMPNLGQGGCQAIEDAFVIVEELQDVTSKKEVADRLRRYRNRRLIRSAAVQGLSRFASDIIIRGFDTPAKIVMKDGIKFENFNYAGIVTKMLQPILPIFFMIQFNFLYEGWKNRTVIDVAATLGFLTVGGFMLLLGAGFVGEAGVAGLGLEALFGGEGLGAVFGGFEGFEGIDIFSMF</sequence>
<keyword evidence="6" id="KW-0732">Signal</keyword>
<dbReference type="PANTHER" id="PTHR46496:SF1">
    <property type="entry name" value="ZEAXANTHIN EPOXIDASE, CHLOROPLASTIC"/>
    <property type="match status" value="1"/>
</dbReference>
<evidence type="ECO:0000256" key="5">
    <source>
        <dbReference type="SAM" id="Phobius"/>
    </source>
</evidence>
<dbReference type="EMBL" id="HBGV01018799">
    <property type="protein sequence ID" value="CAD9516866.1"/>
    <property type="molecule type" value="Transcribed_RNA"/>
</dbReference>
<keyword evidence="5" id="KW-0812">Transmembrane</keyword>
<dbReference type="PANTHER" id="PTHR46496">
    <property type="match status" value="1"/>
</dbReference>
<dbReference type="PRINTS" id="PR00420">
    <property type="entry name" value="RNGMNOXGNASE"/>
</dbReference>
<name>A0A7S2N2X9_9STRA</name>
<keyword evidence="5" id="KW-0472">Membrane</keyword>
<feature type="signal peptide" evidence="6">
    <location>
        <begin position="1"/>
        <end position="25"/>
    </location>
</feature>
<feature type="transmembrane region" description="Helical" evidence="5">
    <location>
        <begin position="472"/>
        <end position="489"/>
    </location>
</feature>
<reference evidence="8" key="1">
    <citation type="submission" date="2021-01" db="EMBL/GenBank/DDBJ databases">
        <authorList>
            <person name="Corre E."/>
            <person name="Pelletier E."/>
            <person name="Niang G."/>
            <person name="Scheremetjew M."/>
            <person name="Finn R."/>
            <person name="Kale V."/>
            <person name="Holt S."/>
            <person name="Cochrane G."/>
            <person name="Meng A."/>
            <person name="Brown T."/>
            <person name="Cohen L."/>
        </authorList>
    </citation>
    <scope>NUCLEOTIDE SEQUENCE</scope>
    <source>
        <strain evidence="8">CCMP826</strain>
    </source>
</reference>
<dbReference type="AlphaFoldDB" id="A0A7S2N2X9"/>
<dbReference type="InterPro" id="IPR002938">
    <property type="entry name" value="FAD-bd"/>
</dbReference>
<dbReference type="SUPFAM" id="SSF51905">
    <property type="entry name" value="FAD/NAD(P)-binding domain"/>
    <property type="match status" value="1"/>
</dbReference>
<protein>
    <recommendedName>
        <fullName evidence="7">FAD-binding domain-containing protein</fullName>
    </recommendedName>
</protein>
<evidence type="ECO:0000256" key="2">
    <source>
        <dbReference type="ARBA" id="ARBA00022630"/>
    </source>
</evidence>
<evidence type="ECO:0000259" key="7">
    <source>
        <dbReference type="Pfam" id="PF01494"/>
    </source>
</evidence>
<feature type="transmembrane region" description="Helical" evidence="5">
    <location>
        <begin position="501"/>
        <end position="521"/>
    </location>
</feature>